<name>A0A844QMI8_9HYPH</name>
<accession>A0A844QMI8</accession>
<protein>
    <submittedName>
        <fullName evidence="1">Uncharacterized protein</fullName>
    </submittedName>
</protein>
<keyword evidence="2" id="KW-1185">Reference proteome</keyword>
<dbReference type="Proteomes" id="UP000463224">
    <property type="component" value="Unassembled WGS sequence"/>
</dbReference>
<dbReference type="AlphaFoldDB" id="A0A844QMI8"/>
<sequence length="83" mass="9149">MTIRPPRHDSDSRDRWLECQEAMEAAIQGVMDEAVAAGWSEAEVVTAVMELANCWAFAQAARRDVDASIEAAMLDELESGTKH</sequence>
<proteinExistence type="predicted"/>
<dbReference type="RefSeq" id="WP_156713810.1">
    <property type="nucleotide sequence ID" value="NZ_WPHG01000004.1"/>
</dbReference>
<organism evidence="1 2">
    <name type="scientific">Nitratireductor arenosus</name>
    <dbReference type="NCBI Taxonomy" id="2682096"/>
    <lineage>
        <taxon>Bacteria</taxon>
        <taxon>Pseudomonadati</taxon>
        <taxon>Pseudomonadota</taxon>
        <taxon>Alphaproteobacteria</taxon>
        <taxon>Hyphomicrobiales</taxon>
        <taxon>Phyllobacteriaceae</taxon>
        <taxon>Nitratireductor</taxon>
    </lineage>
</organism>
<dbReference type="EMBL" id="WPHG01000004">
    <property type="protein sequence ID" value="MVA98829.1"/>
    <property type="molecule type" value="Genomic_DNA"/>
</dbReference>
<comment type="caution">
    <text evidence="1">The sequence shown here is derived from an EMBL/GenBank/DDBJ whole genome shotgun (WGS) entry which is preliminary data.</text>
</comment>
<evidence type="ECO:0000313" key="2">
    <source>
        <dbReference type="Proteomes" id="UP000463224"/>
    </source>
</evidence>
<reference evidence="1 2" key="1">
    <citation type="submission" date="2019-12" db="EMBL/GenBank/DDBJ databases">
        <title>Nitratireductor arenosus sp. nov., Isolated from sea sand, Jeju island, South Korea.</title>
        <authorList>
            <person name="Kim W."/>
        </authorList>
    </citation>
    <scope>NUCLEOTIDE SEQUENCE [LARGE SCALE GENOMIC DNA]</scope>
    <source>
        <strain evidence="1 2">CAU 1489</strain>
    </source>
</reference>
<gene>
    <name evidence="1" type="ORF">GN330_16400</name>
</gene>
<evidence type="ECO:0000313" key="1">
    <source>
        <dbReference type="EMBL" id="MVA98829.1"/>
    </source>
</evidence>